<reference evidence="9 10" key="1">
    <citation type="submission" date="2017-03" db="EMBL/GenBank/DDBJ databases">
        <title>Complete genome sequence of Candidatus 'Thiodictyon syntrophicum' sp. nov. strain Cad16T, a photolithoautotroph purple sulfur bacterium isolated from an alpine meromictic lake.</title>
        <authorList>
            <person name="Luedin S.M."/>
            <person name="Pothier J.F."/>
            <person name="Danza F."/>
            <person name="Storelli N."/>
            <person name="Wittwer M."/>
            <person name="Tonolla M."/>
        </authorList>
    </citation>
    <scope>NUCLEOTIDE SEQUENCE [LARGE SCALE GENOMIC DNA]</scope>
    <source>
        <strain evidence="9 10">Cad16T</strain>
    </source>
</reference>
<dbReference type="GO" id="GO:0033214">
    <property type="term" value="P:siderophore-iron import into cell"/>
    <property type="evidence" value="ECO:0007669"/>
    <property type="project" value="TreeGrafter"/>
</dbReference>
<feature type="transmembrane region" description="Helical" evidence="8">
    <location>
        <begin position="285"/>
        <end position="304"/>
    </location>
</feature>
<dbReference type="KEGG" id="tsy:THSYN_12935"/>
<dbReference type="EMBL" id="CP020370">
    <property type="protein sequence ID" value="AUB84754.1"/>
    <property type="molecule type" value="Genomic_DNA"/>
</dbReference>
<keyword evidence="5 8" id="KW-0812">Transmembrane</keyword>
<comment type="subcellular location">
    <subcellularLocation>
        <location evidence="1">Cell membrane</location>
        <topology evidence="1">Multi-pass membrane protein</topology>
    </subcellularLocation>
</comment>
<accession>A0A2K8UGP6</accession>
<feature type="transmembrane region" description="Helical" evidence="8">
    <location>
        <begin position="102"/>
        <end position="119"/>
    </location>
</feature>
<dbReference type="CDD" id="cd06550">
    <property type="entry name" value="TM_ABC_iron-siderophores_like"/>
    <property type="match status" value="1"/>
</dbReference>
<keyword evidence="6 8" id="KW-1133">Transmembrane helix</keyword>
<feature type="transmembrane region" description="Helical" evidence="8">
    <location>
        <begin position="71"/>
        <end position="90"/>
    </location>
</feature>
<dbReference type="AlphaFoldDB" id="A0A2K8UGP6"/>
<comment type="similarity">
    <text evidence="2">Belongs to the binding-protein-dependent transport system permease family. FecCD subfamily.</text>
</comment>
<keyword evidence="7 8" id="KW-0472">Membrane</keyword>
<dbReference type="GO" id="GO:0005886">
    <property type="term" value="C:plasma membrane"/>
    <property type="evidence" value="ECO:0007669"/>
    <property type="project" value="UniProtKB-SubCell"/>
</dbReference>
<feature type="transmembrane region" description="Helical" evidence="8">
    <location>
        <begin position="152"/>
        <end position="175"/>
    </location>
</feature>
<dbReference type="Proteomes" id="UP000232638">
    <property type="component" value="Chromosome"/>
</dbReference>
<evidence type="ECO:0000256" key="3">
    <source>
        <dbReference type="ARBA" id="ARBA00022448"/>
    </source>
</evidence>
<proteinExistence type="inferred from homology"/>
<evidence type="ECO:0000313" key="10">
    <source>
        <dbReference type="Proteomes" id="UP000232638"/>
    </source>
</evidence>
<evidence type="ECO:0000256" key="2">
    <source>
        <dbReference type="ARBA" id="ARBA00007935"/>
    </source>
</evidence>
<dbReference type="SUPFAM" id="SSF81345">
    <property type="entry name" value="ABC transporter involved in vitamin B12 uptake, BtuC"/>
    <property type="match status" value="1"/>
</dbReference>
<evidence type="ECO:0000256" key="8">
    <source>
        <dbReference type="SAM" id="Phobius"/>
    </source>
</evidence>
<evidence type="ECO:0000256" key="6">
    <source>
        <dbReference type="ARBA" id="ARBA00022989"/>
    </source>
</evidence>
<evidence type="ECO:0000313" key="9">
    <source>
        <dbReference type="EMBL" id="AUB84754.1"/>
    </source>
</evidence>
<dbReference type="PANTHER" id="PTHR30472">
    <property type="entry name" value="FERRIC ENTEROBACTIN TRANSPORT SYSTEM PERMEASE PROTEIN"/>
    <property type="match status" value="1"/>
</dbReference>
<sequence>MHRPTAGRHPLAWLLALALLLPAALFLALTYGRFPLAASEIAGALLGFADPGADPGRTALLHSLVWEIRLPRVLGAALIGAALAASGTAYQAVFVNPLVSPGVLGVLAGASCGAALGLLAAQGWWLVQVLAIGGGLAAVLVAVGIGRLFGPASLVMLVLGGIFSGALFAALLSLIKYLADPYEQLPAIVYWLMGSLGQVDAATLARLAPPMLAGILGLTLLGRALDALAMGDDAAHSLGVPVRAVRATVIGCATVASALTVAIAGMIGWVGLLVPHLARLLVGPLNRYLVPTSALLGAVFLLAADALARGLADTELPIGVVTELIGLPVFLLVLRNVRRGWAP</sequence>
<dbReference type="Gene3D" id="1.10.3470.10">
    <property type="entry name" value="ABC transporter involved in vitamin B12 uptake, BtuC"/>
    <property type="match status" value="1"/>
</dbReference>
<dbReference type="PANTHER" id="PTHR30472:SF70">
    <property type="entry name" value="MOLYBDATE IMPORT SYSTEM PERMEASE PROTEIN MOLB"/>
    <property type="match status" value="1"/>
</dbReference>
<evidence type="ECO:0000256" key="5">
    <source>
        <dbReference type="ARBA" id="ARBA00022692"/>
    </source>
</evidence>
<evidence type="ECO:0000256" key="4">
    <source>
        <dbReference type="ARBA" id="ARBA00022475"/>
    </source>
</evidence>
<keyword evidence="3" id="KW-0813">Transport</keyword>
<dbReference type="InterPro" id="IPR000522">
    <property type="entry name" value="ABC_transptr_permease_BtuC"/>
</dbReference>
<name>A0A2K8UGP6_9GAMM</name>
<dbReference type="Pfam" id="PF01032">
    <property type="entry name" value="FecCD"/>
    <property type="match status" value="1"/>
</dbReference>
<dbReference type="InterPro" id="IPR037294">
    <property type="entry name" value="ABC_BtuC-like"/>
</dbReference>
<dbReference type="OrthoDB" id="9055647at2"/>
<protein>
    <submittedName>
        <fullName evidence="9">ABC transporter permease</fullName>
    </submittedName>
</protein>
<keyword evidence="4" id="KW-1003">Cell membrane</keyword>
<keyword evidence="10" id="KW-1185">Reference proteome</keyword>
<feature type="transmembrane region" description="Helical" evidence="8">
    <location>
        <begin position="316"/>
        <end position="334"/>
    </location>
</feature>
<organism evidence="9 10">
    <name type="scientific">Candidatus Thiodictyon syntrophicum</name>
    <dbReference type="NCBI Taxonomy" id="1166950"/>
    <lineage>
        <taxon>Bacteria</taxon>
        <taxon>Pseudomonadati</taxon>
        <taxon>Pseudomonadota</taxon>
        <taxon>Gammaproteobacteria</taxon>
        <taxon>Chromatiales</taxon>
        <taxon>Chromatiaceae</taxon>
        <taxon>Thiodictyon</taxon>
    </lineage>
</organism>
<dbReference type="GO" id="GO:0022857">
    <property type="term" value="F:transmembrane transporter activity"/>
    <property type="evidence" value="ECO:0007669"/>
    <property type="project" value="InterPro"/>
</dbReference>
<gene>
    <name evidence="9" type="ORF">THSYN_12935</name>
</gene>
<feature type="transmembrane region" description="Helical" evidence="8">
    <location>
        <begin position="247"/>
        <end position="273"/>
    </location>
</feature>
<evidence type="ECO:0000256" key="1">
    <source>
        <dbReference type="ARBA" id="ARBA00004651"/>
    </source>
</evidence>
<feature type="transmembrane region" description="Helical" evidence="8">
    <location>
        <begin position="125"/>
        <end position="145"/>
    </location>
</feature>
<evidence type="ECO:0000256" key="7">
    <source>
        <dbReference type="ARBA" id="ARBA00023136"/>
    </source>
</evidence>